<keyword evidence="1" id="KW-0175">Coiled coil</keyword>
<proteinExistence type="predicted"/>
<feature type="domain" description="DUF6161" evidence="3">
    <location>
        <begin position="188"/>
        <end position="409"/>
    </location>
</feature>
<evidence type="ECO:0000259" key="3">
    <source>
        <dbReference type="Pfam" id="PF19658"/>
    </source>
</evidence>
<dbReference type="STRING" id="869212.Turpa_0567"/>
<evidence type="ECO:0000313" key="5">
    <source>
        <dbReference type="Proteomes" id="UP000006048"/>
    </source>
</evidence>
<evidence type="ECO:0000313" key="4">
    <source>
        <dbReference type="EMBL" id="AFM11219.1"/>
    </source>
</evidence>
<keyword evidence="2" id="KW-0812">Transmembrane</keyword>
<dbReference type="RefSeq" id="WP_014801738.1">
    <property type="nucleotide sequence ID" value="NC_018020.1"/>
</dbReference>
<protein>
    <recommendedName>
        <fullName evidence="3">DUF6161 domain-containing protein</fullName>
    </recommendedName>
</protein>
<dbReference type="OrthoDB" id="6193541at2"/>
<evidence type="ECO:0000256" key="2">
    <source>
        <dbReference type="SAM" id="Phobius"/>
    </source>
</evidence>
<reference evidence="4 5" key="1">
    <citation type="submission" date="2012-06" db="EMBL/GenBank/DDBJ databases">
        <title>The complete chromosome of genome of Turneriella parva DSM 21527.</title>
        <authorList>
            <consortium name="US DOE Joint Genome Institute (JGI-PGF)"/>
            <person name="Lucas S."/>
            <person name="Han J."/>
            <person name="Lapidus A."/>
            <person name="Bruce D."/>
            <person name="Goodwin L."/>
            <person name="Pitluck S."/>
            <person name="Peters L."/>
            <person name="Kyrpides N."/>
            <person name="Mavromatis K."/>
            <person name="Ivanova N."/>
            <person name="Mikhailova N."/>
            <person name="Chertkov O."/>
            <person name="Detter J.C."/>
            <person name="Tapia R."/>
            <person name="Han C."/>
            <person name="Land M."/>
            <person name="Hauser L."/>
            <person name="Markowitz V."/>
            <person name="Cheng J.-F."/>
            <person name="Hugenholtz P."/>
            <person name="Woyke T."/>
            <person name="Wu D."/>
            <person name="Gronow S."/>
            <person name="Wellnitz S."/>
            <person name="Brambilla E."/>
            <person name="Klenk H.-P."/>
            <person name="Eisen J.A."/>
        </authorList>
    </citation>
    <scope>NUCLEOTIDE SEQUENCE [LARGE SCALE GENOMIC DNA]</scope>
    <source>
        <strain evidence="5">ATCC BAA-1111 / DSM 21527 / NCTC 11395 / H</strain>
    </source>
</reference>
<feature type="coiled-coil region" evidence="1">
    <location>
        <begin position="187"/>
        <end position="240"/>
    </location>
</feature>
<dbReference type="InterPro" id="IPR046159">
    <property type="entry name" value="DUF6161"/>
</dbReference>
<keyword evidence="2" id="KW-1133">Transmembrane helix</keyword>
<dbReference type="EMBL" id="CP002959">
    <property type="protein sequence ID" value="AFM11219.1"/>
    <property type="molecule type" value="Genomic_DNA"/>
</dbReference>
<evidence type="ECO:0000256" key="1">
    <source>
        <dbReference type="SAM" id="Coils"/>
    </source>
</evidence>
<keyword evidence="5" id="KW-1185">Reference proteome</keyword>
<sequence>MERSQVSEAVNQEFARFEWRYQPPFMAQPMEFGHFAELYDFVEKQHQFWTAHPIPITQDVRAFWDTIRSRLDYLADPKATQPRTTEQMSATFHDLQKNDWPNTPADSLLAVKAIACPYPDDVARWHGFLAGALRGINPNRTANMRQPQEVMGFMEGVAFAEPQIVSAFLGNAHEELRKQFEVRSVETQKLQKRFGELAQNLENQNKENKVALEKWRLEKVQNLDAELNNLRNDFRALKDLYTEKLKLEAPAQYWKARATRMRWAGFGWLTFSVIFFVAIGWVLWNNFIAPSTFVDAKELATQVTAVGAGKDSLLAYFSSAKNIRSLVGFSVLASLYFFVLRMLIRLTISSFHLSLDAAEREQLTYVYLALIEKGQNSEQKLIQDADRTIILQSLFSRADTGLLAGDSSPTMPGADVAALLKGGKS</sequence>
<dbReference type="Proteomes" id="UP000006048">
    <property type="component" value="Chromosome"/>
</dbReference>
<dbReference type="PATRIC" id="fig|869212.3.peg.542"/>
<dbReference type="AlphaFoldDB" id="I4B1R2"/>
<name>I4B1R2_TURPD</name>
<feature type="transmembrane region" description="Helical" evidence="2">
    <location>
        <begin position="323"/>
        <end position="344"/>
    </location>
</feature>
<feature type="transmembrane region" description="Helical" evidence="2">
    <location>
        <begin position="263"/>
        <end position="284"/>
    </location>
</feature>
<dbReference type="HOGENOM" id="CLU_690666_0_0_12"/>
<keyword evidence="2" id="KW-0472">Membrane</keyword>
<organism evidence="4 5">
    <name type="scientific">Turneriella parva (strain ATCC BAA-1111 / DSM 21527 / NCTC 11395 / H)</name>
    <name type="common">Leptospira parva</name>
    <dbReference type="NCBI Taxonomy" id="869212"/>
    <lineage>
        <taxon>Bacteria</taxon>
        <taxon>Pseudomonadati</taxon>
        <taxon>Spirochaetota</taxon>
        <taxon>Spirochaetia</taxon>
        <taxon>Leptospirales</taxon>
        <taxon>Leptospiraceae</taxon>
        <taxon>Turneriella</taxon>
    </lineage>
</organism>
<accession>I4B1R2</accession>
<gene>
    <name evidence="4" type="ordered locus">Turpa_0567</name>
</gene>
<dbReference type="KEGG" id="tpx:Turpa_0567"/>
<dbReference type="Pfam" id="PF19658">
    <property type="entry name" value="DUF6161"/>
    <property type="match status" value="1"/>
</dbReference>